<dbReference type="FunFam" id="1.10.540.10:FF:000001">
    <property type="entry name" value="Very long-chain-specific acyl-CoA dehydrogenase, mitochondrial"/>
    <property type="match status" value="1"/>
</dbReference>
<keyword evidence="11" id="KW-1185">Reference proteome</keyword>
<keyword evidence="3 6" id="KW-0285">Flavoprotein</keyword>
<evidence type="ECO:0000256" key="3">
    <source>
        <dbReference type="ARBA" id="ARBA00022630"/>
    </source>
</evidence>
<dbReference type="SUPFAM" id="SSF56645">
    <property type="entry name" value="Acyl-CoA dehydrogenase NM domain-like"/>
    <property type="match status" value="1"/>
</dbReference>
<dbReference type="SUPFAM" id="SSF47203">
    <property type="entry name" value="Acyl-CoA dehydrogenase C-terminal domain-like"/>
    <property type="match status" value="1"/>
</dbReference>
<dbReference type="InterPro" id="IPR046373">
    <property type="entry name" value="Acyl-CoA_Oxase/DH_mid-dom_sf"/>
</dbReference>
<organism evidence="10 11">
    <name type="scientific">Candidatus Nitrospira neomarina</name>
    <dbReference type="NCBI Taxonomy" id="3020899"/>
    <lineage>
        <taxon>Bacteria</taxon>
        <taxon>Pseudomonadati</taxon>
        <taxon>Nitrospirota</taxon>
        <taxon>Nitrospiria</taxon>
        <taxon>Nitrospirales</taxon>
        <taxon>Nitrospiraceae</taxon>
        <taxon>Nitrospira</taxon>
    </lineage>
</organism>
<feature type="domain" description="Acyl-CoA oxidase/dehydrogenase middle" evidence="8">
    <location>
        <begin position="161"/>
        <end position="276"/>
    </location>
</feature>
<evidence type="ECO:0000256" key="2">
    <source>
        <dbReference type="ARBA" id="ARBA00009347"/>
    </source>
</evidence>
<dbReference type="PANTHER" id="PTHR43884:SF9">
    <property type="entry name" value="COMPLEX I ASSEMBLY FACTOR ACAD9, MITOCHONDRIAL"/>
    <property type="match status" value="1"/>
</dbReference>
<evidence type="ECO:0000313" key="10">
    <source>
        <dbReference type="EMBL" id="WNM63039.1"/>
    </source>
</evidence>
<dbReference type="Gene3D" id="2.40.110.10">
    <property type="entry name" value="Butyryl-CoA Dehydrogenase, subunit A, domain 2"/>
    <property type="match status" value="1"/>
</dbReference>
<dbReference type="Pfam" id="PF00441">
    <property type="entry name" value="Acyl-CoA_dh_1"/>
    <property type="match status" value="1"/>
</dbReference>
<dbReference type="AlphaFoldDB" id="A0AA96GII6"/>
<dbReference type="RefSeq" id="WP_312747334.1">
    <property type="nucleotide sequence ID" value="NZ_CP116968.1"/>
</dbReference>
<proteinExistence type="inferred from homology"/>
<dbReference type="Pfam" id="PF02770">
    <property type="entry name" value="Acyl-CoA_dh_M"/>
    <property type="match status" value="1"/>
</dbReference>
<dbReference type="Proteomes" id="UP001302494">
    <property type="component" value="Chromosome"/>
</dbReference>
<dbReference type="GO" id="GO:0003995">
    <property type="term" value="F:acyl-CoA dehydrogenase activity"/>
    <property type="evidence" value="ECO:0007669"/>
    <property type="project" value="TreeGrafter"/>
</dbReference>
<dbReference type="EMBL" id="CP116968">
    <property type="protein sequence ID" value="WNM63039.1"/>
    <property type="molecule type" value="Genomic_DNA"/>
</dbReference>
<comment type="similarity">
    <text evidence="2 6">Belongs to the acyl-CoA dehydrogenase family.</text>
</comment>
<keyword evidence="5 6" id="KW-0560">Oxidoreductase</keyword>
<dbReference type="KEGG" id="nneo:PQG83_04610"/>
<dbReference type="Gene3D" id="1.20.140.10">
    <property type="entry name" value="Butyryl-CoA Dehydrogenase, subunit A, domain 3"/>
    <property type="match status" value="2"/>
</dbReference>
<dbReference type="InterPro" id="IPR006091">
    <property type="entry name" value="Acyl-CoA_Oxase/DH_mid-dom"/>
</dbReference>
<dbReference type="Gene3D" id="1.10.540.10">
    <property type="entry name" value="Acyl-CoA dehydrogenase/oxidase, N-terminal domain"/>
    <property type="match status" value="1"/>
</dbReference>
<dbReference type="InterPro" id="IPR009100">
    <property type="entry name" value="AcylCoA_DH/oxidase_NM_dom_sf"/>
</dbReference>
<evidence type="ECO:0000256" key="1">
    <source>
        <dbReference type="ARBA" id="ARBA00001974"/>
    </source>
</evidence>
<feature type="domain" description="Acyl-CoA dehydrogenase/oxidase C-terminal" evidence="7">
    <location>
        <begin position="288"/>
        <end position="448"/>
    </location>
</feature>
<name>A0AA96GII6_9BACT</name>
<accession>A0AA96GII6</accession>
<reference evidence="10 11" key="1">
    <citation type="submission" date="2023-01" db="EMBL/GenBank/DDBJ databases">
        <title>Cultivation and genomic characterization of new, ubiquitous marine nitrite-oxidizing bacteria from the Nitrospirales.</title>
        <authorList>
            <person name="Mueller A.J."/>
            <person name="Daebeler A."/>
            <person name="Herbold C.W."/>
            <person name="Kirkegaard R.H."/>
            <person name="Daims H."/>
        </authorList>
    </citation>
    <scope>NUCLEOTIDE SEQUENCE [LARGE SCALE GENOMIC DNA]</scope>
    <source>
        <strain evidence="10 11">DK</strain>
    </source>
</reference>
<dbReference type="InterPro" id="IPR009075">
    <property type="entry name" value="AcylCo_DH/oxidase_C"/>
</dbReference>
<evidence type="ECO:0000256" key="4">
    <source>
        <dbReference type="ARBA" id="ARBA00022827"/>
    </source>
</evidence>
<feature type="domain" description="Acyl-CoA dehydrogenase/oxidase N-terminal" evidence="9">
    <location>
        <begin position="53"/>
        <end position="158"/>
    </location>
</feature>
<evidence type="ECO:0000313" key="11">
    <source>
        <dbReference type="Proteomes" id="UP001302494"/>
    </source>
</evidence>
<dbReference type="InterPro" id="IPR037069">
    <property type="entry name" value="AcylCoA_DH/ox_N_sf"/>
</dbReference>
<dbReference type="GO" id="GO:0050660">
    <property type="term" value="F:flavin adenine dinucleotide binding"/>
    <property type="evidence" value="ECO:0007669"/>
    <property type="project" value="InterPro"/>
</dbReference>
<evidence type="ECO:0000259" key="8">
    <source>
        <dbReference type="Pfam" id="PF02770"/>
    </source>
</evidence>
<protein>
    <submittedName>
        <fullName evidence="10">Acyl-CoA dehydrogenase family protein</fullName>
    </submittedName>
</protein>
<dbReference type="InterPro" id="IPR036250">
    <property type="entry name" value="AcylCo_DH-like_C"/>
</dbReference>
<dbReference type="InterPro" id="IPR013786">
    <property type="entry name" value="AcylCoA_DH/ox_N"/>
</dbReference>
<evidence type="ECO:0000259" key="7">
    <source>
        <dbReference type="Pfam" id="PF00441"/>
    </source>
</evidence>
<evidence type="ECO:0000256" key="6">
    <source>
        <dbReference type="RuleBase" id="RU362125"/>
    </source>
</evidence>
<comment type="cofactor">
    <cofactor evidence="1 6">
        <name>FAD</name>
        <dbReference type="ChEBI" id="CHEBI:57692"/>
    </cofactor>
</comment>
<evidence type="ECO:0000259" key="9">
    <source>
        <dbReference type="Pfam" id="PF02771"/>
    </source>
</evidence>
<sequence>MSQLFKGMERIEEARQEVAGESFMAGLFMGNPDFNLLFPPEEPDEEKQIGEEYCQKIEEFLKQHVDPDDIERTAKIPEHVLKGLLDLGAFGMKIPKEYGGLGFSYTNYGRVLMLMASWSNILALTVAVPQSIGIAMPILLFGNEDQKKAFLPRVARKEISAFALTEPDTGSDAANIQTNAVLNALGTHFVVNGEKLWCTNGSLASLITLVARVPAKRIFLDGKTKWVPVSEGKGAEASVHTAFILDMSSPGVKIQQRCQFEGCRGIENAHMTFTDVQIPVENLIGEIGKGLKYALTILNVGRAISIPAVCLGMAKQAWQPTLDRANSRVTFQQPLSRRQTQMRRVGQMAADLFAVEALSWLVWRMADQHAYDIRIEAAIAKIACSEKAINFLKGAQTIFGGMGYEKADSKRVRREPAFGIEQLVRDIEMYRIGEGATDILRPFVAREALNPHLEQARNYLDAKGKSLERIREGMQVAQWYLPRYLDLWKRKPLPSRPALDHPKVRKHLTYVERASRRLARAIFYILAIHQEGIRDDQGRQNRIESVGEDILIIAATALWAERQYSREGDPRVWGLADEVFHAARERIDRMIPEIIHNDDHVTANVGKRAFLGQYPMLNHGIIYRDLFDYIPKGPAGTLKEKGLYEKTNQKDEVFTMLTDSG</sequence>
<keyword evidence="4 6" id="KW-0274">FAD</keyword>
<gene>
    <name evidence="10" type="ORF">PQG83_04610</name>
</gene>
<dbReference type="PANTHER" id="PTHR43884">
    <property type="entry name" value="ACYL-COA DEHYDROGENASE"/>
    <property type="match status" value="1"/>
</dbReference>
<evidence type="ECO:0000256" key="5">
    <source>
        <dbReference type="ARBA" id="ARBA00023002"/>
    </source>
</evidence>
<dbReference type="Pfam" id="PF02771">
    <property type="entry name" value="Acyl-CoA_dh_N"/>
    <property type="match status" value="1"/>
</dbReference>